<protein>
    <submittedName>
        <fullName evidence="1">Uncharacterized protein</fullName>
    </submittedName>
</protein>
<evidence type="ECO:0000313" key="2">
    <source>
        <dbReference type="Proteomes" id="UP001172731"/>
    </source>
</evidence>
<sequence length="174" mass="18999">MSDRVALSTVPAPVSRRRLNPRAGLRIFHLTGQQCVIGWVEGQRSFRAGVLDVGTGELLGAAPIIGDLTGFLADERVLWLLTSFGLQEIDRESFGIRRSLKSGLPKYASRLLPVAPHHALVVAKYSQSHPVIDLRTMSITGRVRIPEPSIAMPASGATVLLSLRYGVRRALRPE</sequence>
<evidence type="ECO:0000313" key="1">
    <source>
        <dbReference type="EMBL" id="MDN4465743.1"/>
    </source>
</evidence>
<dbReference type="Proteomes" id="UP001172731">
    <property type="component" value="Unassembled WGS sequence"/>
</dbReference>
<keyword evidence="2" id="KW-1185">Reference proteome</keyword>
<accession>A0ABT8FWQ5</accession>
<gene>
    <name evidence="1" type="ORF">KZC48_15255</name>
</gene>
<dbReference type="EMBL" id="JAHWXI010000034">
    <property type="protein sequence ID" value="MDN4465743.1"/>
    <property type="molecule type" value="Genomic_DNA"/>
</dbReference>
<organism evidence="1 2">
    <name type="scientific">Microbacterium aurantiacum</name>
    <dbReference type="NCBI Taxonomy" id="162393"/>
    <lineage>
        <taxon>Bacteria</taxon>
        <taxon>Bacillati</taxon>
        <taxon>Actinomycetota</taxon>
        <taxon>Actinomycetes</taxon>
        <taxon>Micrococcales</taxon>
        <taxon>Microbacteriaceae</taxon>
        <taxon>Microbacterium</taxon>
    </lineage>
</organism>
<dbReference type="RefSeq" id="WP_301135830.1">
    <property type="nucleotide sequence ID" value="NZ_BAAAUQ010000026.1"/>
</dbReference>
<reference evidence="1" key="1">
    <citation type="submission" date="2021-06" db="EMBL/GenBank/DDBJ databases">
        <title>Genome-based taxonomic framework of Microbacterium strains isolated from marine environment, the description of four new species and reclassification of four preexisting species.</title>
        <authorList>
            <person name="Lee S.D."/>
            <person name="Kim S.-M."/>
            <person name="Byeon Y.-S."/>
            <person name="Yang H.L."/>
            <person name="Kim I.S."/>
        </authorList>
    </citation>
    <scope>NUCLEOTIDE SEQUENCE</scope>
    <source>
        <strain evidence="1">KACC 20510</strain>
    </source>
</reference>
<proteinExistence type="predicted"/>
<comment type="caution">
    <text evidence="1">The sequence shown here is derived from an EMBL/GenBank/DDBJ whole genome shotgun (WGS) entry which is preliminary data.</text>
</comment>
<name>A0ABT8FWQ5_9MICO</name>